<evidence type="ECO:0008006" key="3">
    <source>
        <dbReference type="Google" id="ProtNLM"/>
    </source>
</evidence>
<dbReference type="AlphaFoldDB" id="A0A3D9V3U8"/>
<organism evidence="1 2">
    <name type="scientific">Thermasporomyces composti</name>
    <dbReference type="NCBI Taxonomy" id="696763"/>
    <lineage>
        <taxon>Bacteria</taxon>
        <taxon>Bacillati</taxon>
        <taxon>Actinomycetota</taxon>
        <taxon>Actinomycetes</taxon>
        <taxon>Propionibacteriales</taxon>
        <taxon>Nocardioidaceae</taxon>
        <taxon>Thermasporomyces</taxon>
    </lineage>
</organism>
<name>A0A3D9V3U8_THECX</name>
<sequence>MANDRLAALMREAGFSAPDGSVGRKVFARAVQEVAASHGVVRKFNHTYVSRWLRGVLPRDVETRGFIAEALAKRLGRPVALHEIGLDSPDVVPPDLGTRYPAKHTESTQVLARLLQADLDQLPIFLRAVPDVAAWNEAALTWLVSSGPPERPTGNTGHRVGTADVARVRAMVRSFDQLDGQFGGGHARRALVEYLRHDLTRLLSGTYSEEVGRQLFEAAAQALQLVAWMSYDAGLHDLAGRYFVQALRLAESSGNRLLAASVLDAMSHQATFLGRLSEAVNLARSARLGTSRNSSPILTAHFYMMEARALARLGDTSGCDKALAAAIGEFDRRIPGDGPPWIQYFDDAEMAAEMGHCNRDLGRAEIAAEYASQSVRASDGGYARSDFFAAMVLADSYLDQGEEEQACRIALDALEIGEQLSSARCRTYVQEFRDRLAKVGFANRTVREFVEQARSYKLWTTQATTR</sequence>
<gene>
    <name evidence="1" type="ORF">DFJ64_1805</name>
</gene>
<evidence type="ECO:0000313" key="2">
    <source>
        <dbReference type="Proteomes" id="UP000256485"/>
    </source>
</evidence>
<dbReference type="SUPFAM" id="SSF48452">
    <property type="entry name" value="TPR-like"/>
    <property type="match status" value="1"/>
</dbReference>
<accession>A0A3D9V3U8</accession>
<reference evidence="1 2" key="1">
    <citation type="submission" date="2018-08" db="EMBL/GenBank/DDBJ databases">
        <title>Sequencing the genomes of 1000 actinobacteria strains.</title>
        <authorList>
            <person name="Klenk H.-P."/>
        </authorList>
    </citation>
    <scope>NUCLEOTIDE SEQUENCE [LARGE SCALE GENOMIC DNA]</scope>
    <source>
        <strain evidence="1 2">DSM 22891</strain>
    </source>
</reference>
<dbReference type="Proteomes" id="UP000256485">
    <property type="component" value="Unassembled WGS sequence"/>
</dbReference>
<keyword evidence="2" id="KW-1185">Reference proteome</keyword>
<dbReference type="InterPro" id="IPR011990">
    <property type="entry name" value="TPR-like_helical_dom_sf"/>
</dbReference>
<dbReference type="Gene3D" id="1.25.40.10">
    <property type="entry name" value="Tetratricopeptide repeat domain"/>
    <property type="match status" value="1"/>
</dbReference>
<evidence type="ECO:0000313" key="1">
    <source>
        <dbReference type="EMBL" id="REF36398.1"/>
    </source>
</evidence>
<protein>
    <recommendedName>
        <fullName evidence="3">Transcriptional regulator</fullName>
    </recommendedName>
</protein>
<dbReference type="OrthoDB" id="3213425at2"/>
<dbReference type="RefSeq" id="WP_115850042.1">
    <property type="nucleotide sequence ID" value="NZ_QTUC01000001.1"/>
</dbReference>
<comment type="caution">
    <text evidence="1">The sequence shown here is derived from an EMBL/GenBank/DDBJ whole genome shotgun (WGS) entry which is preliminary data.</text>
</comment>
<dbReference type="EMBL" id="QTUC01000001">
    <property type="protein sequence ID" value="REF36398.1"/>
    <property type="molecule type" value="Genomic_DNA"/>
</dbReference>
<proteinExistence type="predicted"/>